<evidence type="ECO:0000313" key="2">
    <source>
        <dbReference type="Proteomes" id="UP000250179"/>
    </source>
</evidence>
<name>A0A2Z2M8G5_THEPR</name>
<dbReference type="KEGG" id="tprf:A3L09_04540"/>
<gene>
    <name evidence="1" type="ORF">A3L09_04540</name>
</gene>
<dbReference type="Proteomes" id="UP000250179">
    <property type="component" value="Chromosome"/>
</dbReference>
<dbReference type="Gene3D" id="1.10.10.10">
    <property type="entry name" value="Winged helix-like DNA-binding domain superfamily/Winged helix DNA-binding domain"/>
    <property type="match status" value="1"/>
</dbReference>
<reference evidence="1 2" key="1">
    <citation type="submission" date="2016-03" db="EMBL/GenBank/DDBJ databases">
        <title>Complete genome sequence of Thermococcus profundus strain DT5432.</title>
        <authorList>
            <person name="Oger P.M."/>
        </authorList>
    </citation>
    <scope>NUCLEOTIDE SEQUENCE [LARGE SCALE GENOMIC DNA]</scope>
    <source>
        <strain evidence="1 2">DT 5432</strain>
    </source>
</reference>
<keyword evidence="2" id="KW-1185">Reference proteome</keyword>
<dbReference type="RefSeq" id="WP_088857838.1">
    <property type="nucleotide sequence ID" value="NZ_CP014862.1"/>
</dbReference>
<protein>
    <submittedName>
        <fullName evidence="1">Uncharacterized protein</fullName>
    </submittedName>
</protein>
<evidence type="ECO:0000313" key="1">
    <source>
        <dbReference type="EMBL" id="ASJ02577.1"/>
    </source>
</evidence>
<accession>A0A2Z2M8G5</accession>
<sequence length="508" mass="58450">MKDPYLELAELLREEREALTPQKRVRDFQERIQRIPNGEEVEVSGFLLLRKPPNAPKDAAYYLLSPLSPGELRELPANSPRSYVAVRIDEKTVLSGKFLSGSYVVVHGVIDAYPWGNMRMVRATSITPEDYSEYWKEYKDMALKPEEVEELISTSIYANHDFQLGLIYSLYGSPRILESPRDWGEGYEFSVLGYKGRESGVLTLWRILKFLHSLLPRELRFRKNRKENFVDNFLDLDFKVFDPNNTPLRYYVPRSPGRLSKGAERAILEKRTVGLLALPKRAHPGDSITGKAETPFVFIPEEDERPYLEEGGRIRKYLPNLIVTVFLEREKVSALSASKGTGEAFRRKFEDWLMEKRSEYGWKFDVLTIPGGVFDVGSRYELSLRLFGSIARLEGNVRRSHIRTVQTINDEILNDWMTVLSSLPQSEVQRLLKNYRGYVPSDRRAAKALTIFRDLESTTLRGTVSRAEFERALIKAGFSQEGAARTLEMLIREGYLYEPAAGKLRLVR</sequence>
<organism evidence="1 2">
    <name type="scientific">Thermococcus profundus</name>
    <dbReference type="NCBI Taxonomy" id="49899"/>
    <lineage>
        <taxon>Archaea</taxon>
        <taxon>Methanobacteriati</taxon>
        <taxon>Methanobacteriota</taxon>
        <taxon>Thermococci</taxon>
        <taxon>Thermococcales</taxon>
        <taxon>Thermococcaceae</taxon>
        <taxon>Thermococcus</taxon>
    </lineage>
</organism>
<dbReference type="InterPro" id="IPR036388">
    <property type="entry name" value="WH-like_DNA-bd_sf"/>
</dbReference>
<dbReference type="GeneID" id="33319656"/>
<proteinExistence type="predicted"/>
<dbReference type="AlphaFoldDB" id="A0A2Z2M8G5"/>
<dbReference type="EMBL" id="CP014862">
    <property type="protein sequence ID" value="ASJ02577.1"/>
    <property type="molecule type" value="Genomic_DNA"/>
</dbReference>
<dbReference type="OrthoDB" id="86250at2157"/>